<feature type="repeat" description="TPR" evidence="1">
    <location>
        <begin position="120"/>
        <end position="153"/>
    </location>
</feature>
<keyword evidence="3" id="KW-0812">Transmembrane</keyword>
<feature type="coiled-coil region" evidence="2">
    <location>
        <begin position="371"/>
        <end position="440"/>
    </location>
</feature>
<comment type="caution">
    <text evidence="4">The sequence shown here is derived from an EMBL/GenBank/DDBJ whole genome shotgun (WGS) entry which is preliminary data.</text>
</comment>
<keyword evidence="2" id="KW-0175">Coiled coil</keyword>
<reference evidence="4" key="1">
    <citation type="journal article" date="2018" name="Int. J. Syst. Evol. Microbiol.">
        <title>Carboxylicivirga sediminis sp. nov., isolated from coastal sediment.</title>
        <authorList>
            <person name="Wang F.Q."/>
            <person name="Ren L.H."/>
            <person name="Zou R.J."/>
            <person name="Sun Y.Z."/>
            <person name="Liu X.J."/>
            <person name="Jiang F."/>
            <person name="Liu L.J."/>
        </authorList>
    </citation>
    <scope>NUCLEOTIDE SEQUENCE</scope>
    <source>
        <strain evidence="4">JR1</strain>
    </source>
</reference>
<feature type="repeat" description="TPR" evidence="1">
    <location>
        <begin position="164"/>
        <end position="197"/>
    </location>
</feature>
<dbReference type="PANTHER" id="PTHR10098">
    <property type="entry name" value="RAPSYN-RELATED"/>
    <property type="match status" value="1"/>
</dbReference>
<accession>A0A941IXP2</accession>
<dbReference type="GO" id="GO:0003677">
    <property type="term" value="F:DNA binding"/>
    <property type="evidence" value="ECO:0007669"/>
    <property type="project" value="InterPro"/>
</dbReference>
<dbReference type="PROSITE" id="PS50293">
    <property type="entry name" value="TPR_REGION"/>
    <property type="match status" value="1"/>
</dbReference>
<dbReference type="RefSeq" id="WP_212189678.1">
    <property type="nucleotide sequence ID" value="NZ_JAGTAR010000010.1"/>
</dbReference>
<dbReference type="SUPFAM" id="SSF48452">
    <property type="entry name" value="TPR-like"/>
    <property type="match status" value="2"/>
</dbReference>
<reference evidence="4" key="2">
    <citation type="submission" date="2021-04" db="EMBL/GenBank/DDBJ databases">
        <authorList>
            <person name="Zhang T."/>
            <person name="Zhang Y."/>
            <person name="Lu D."/>
            <person name="Zuo D."/>
            <person name="Du Z."/>
        </authorList>
    </citation>
    <scope>NUCLEOTIDE SEQUENCE</scope>
    <source>
        <strain evidence="4">JR1</strain>
    </source>
</reference>
<dbReference type="InterPro" id="IPR016032">
    <property type="entry name" value="Sig_transdc_resp-reg_C-effctor"/>
</dbReference>
<dbReference type="InterPro" id="IPR019734">
    <property type="entry name" value="TPR_rpt"/>
</dbReference>
<dbReference type="InterPro" id="IPR011990">
    <property type="entry name" value="TPR-like_helical_dom_sf"/>
</dbReference>
<dbReference type="SMART" id="SM00028">
    <property type="entry name" value="TPR"/>
    <property type="match status" value="6"/>
</dbReference>
<dbReference type="SUPFAM" id="SSF46894">
    <property type="entry name" value="C-terminal effector domain of the bipartite response regulators"/>
    <property type="match status" value="1"/>
</dbReference>
<keyword evidence="1" id="KW-0802">TPR repeat</keyword>
<dbReference type="PROSITE" id="PS50005">
    <property type="entry name" value="TPR"/>
    <property type="match status" value="2"/>
</dbReference>
<name>A0A941IXP2_9BACT</name>
<dbReference type="EMBL" id="JAGTAR010000010">
    <property type="protein sequence ID" value="MBR8535619.1"/>
    <property type="molecule type" value="Genomic_DNA"/>
</dbReference>
<feature type="transmembrane region" description="Helical" evidence="3">
    <location>
        <begin position="351"/>
        <end position="373"/>
    </location>
</feature>
<proteinExistence type="predicted"/>
<sequence length="541" mass="62852">MRIQLLCIVAILSTNVLGQDVLLLDSLNVQLNYAKQDSNKVKTLWELSDYYWADDLRQAYRYSEEALALAKELKDDRLIAISYQKVGDALVFRGDKSNALKHYLAGLEIVEQLNDETLLFTLYHNMGVLFDRLTDYDQALSYYEKALYVYNNADEKTDAMQSVHTLYNSMANIYDEKNDTATAIKYYQKALKLATEKEDYQALGTIYNNLGKVSLEAREWEVAYGHLTNSLKCRQKINDLNGMAKSYNNLATYYLMLNQTDDAYAVARQALELAHRAGAMLTRLTALQNMSTIYESKGELDLALDKYKQYKALNDSLINESSIKKQTELQIKYEYEKEQKVKEAEQQKRNFRYILVISVLLLGLIISILLYRLTQNRAKRVRLENENLEKDLEMRNQDIVVKDKELASSVLYLLKKNELLNNVSERLLQLKKKMKADNHNAIQKIILDIQEGAKEDMWEEFEIRFQQVHDDYFKKLKGHAPDLTPGEIKICTFLKLNMTSKEISAITRQSVKSIEVARTRIRKKMRLTNKEVNLVNFLMEL</sequence>
<evidence type="ECO:0000256" key="1">
    <source>
        <dbReference type="PROSITE-ProRule" id="PRU00339"/>
    </source>
</evidence>
<dbReference type="Gene3D" id="1.25.40.10">
    <property type="entry name" value="Tetratricopeptide repeat domain"/>
    <property type="match status" value="2"/>
</dbReference>
<evidence type="ECO:0000313" key="5">
    <source>
        <dbReference type="Proteomes" id="UP000679220"/>
    </source>
</evidence>
<dbReference type="AlphaFoldDB" id="A0A941IXP2"/>
<evidence type="ECO:0000313" key="4">
    <source>
        <dbReference type="EMBL" id="MBR8535619.1"/>
    </source>
</evidence>
<dbReference type="Proteomes" id="UP000679220">
    <property type="component" value="Unassembled WGS sequence"/>
</dbReference>
<organism evidence="4 5">
    <name type="scientific">Carboxylicivirga sediminis</name>
    <dbReference type="NCBI Taxonomy" id="2006564"/>
    <lineage>
        <taxon>Bacteria</taxon>
        <taxon>Pseudomonadati</taxon>
        <taxon>Bacteroidota</taxon>
        <taxon>Bacteroidia</taxon>
        <taxon>Marinilabiliales</taxon>
        <taxon>Marinilabiliaceae</taxon>
        <taxon>Carboxylicivirga</taxon>
    </lineage>
</organism>
<gene>
    <name evidence="4" type="ORF">KDU71_08620</name>
</gene>
<evidence type="ECO:0000256" key="2">
    <source>
        <dbReference type="SAM" id="Coils"/>
    </source>
</evidence>
<dbReference type="Pfam" id="PF13424">
    <property type="entry name" value="TPR_12"/>
    <property type="match status" value="2"/>
</dbReference>
<dbReference type="InterPro" id="IPR036388">
    <property type="entry name" value="WH-like_DNA-bd_sf"/>
</dbReference>
<keyword evidence="3" id="KW-0472">Membrane</keyword>
<evidence type="ECO:0000256" key="3">
    <source>
        <dbReference type="SAM" id="Phobius"/>
    </source>
</evidence>
<dbReference type="GO" id="GO:0006355">
    <property type="term" value="P:regulation of DNA-templated transcription"/>
    <property type="evidence" value="ECO:0007669"/>
    <property type="project" value="InterPro"/>
</dbReference>
<protein>
    <submittedName>
        <fullName evidence="4">Tetratricopeptide repeat protein</fullName>
    </submittedName>
</protein>
<keyword evidence="3" id="KW-1133">Transmembrane helix</keyword>
<dbReference type="Gene3D" id="1.10.10.10">
    <property type="entry name" value="Winged helix-like DNA-binding domain superfamily/Winged helix DNA-binding domain"/>
    <property type="match status" value="1"/>
</dbReference>
<keyword evidence="5" id="KW-1185">Reference proteome</keyword>